<evidence type="ECO:0000256" key="3">
    <source>
        <dbReference type="ARBA" id="ARBA00022833"/>
    </source>
</evidence>
<dbReference type="InterPro" id="IPR017907">
    <property type="entry name" value="Znf_RING_CS"/>
</dbReference>
<dbReference type="EMBL" id="NAJP01000054">
    <property type="protein sequence ID" value="TKA37183.1"/>
    <property type="molecule type" value="Genomic_DNA"/>
</dbReference>
<dbReference type="Proteomes" id="UP000310066">
    <property type="component" value="Unassembled WGS sequence"/>
</dbReference>
<dbReference type="SUPFAM" id="SSF57850">
    <property type="entry name" value="RING/U-box"/>
    <property type="match status" value="1"/>
</dbReference>
<evidence type="ECO:0000256" key="1">
    <source>
        <dbReference type="ARBA" id="ARBA00022723"/>
    </source>
</evidence>
<dbReference type="Gene3D" id="3.30.40.10">
    <property type="entry name" value="Zinc/RING finger domain, C3HC4 (zinc finger)"/>
    <property type="match status" value="1"/>
</dbReference>
<gene>
    <name evidence="6" type="ORF">B0A54_12044</name>
</gene>
<feature type="domain" description="RING-type" evidence="5">
    <location>
        <begin position="261"/>
        <end position="308"/>
    </location>
</feature>
<reference evidence="6 7" key="1">
    <citation type="submission" date="2017-03" db="EMBL/GenBank/DDBJ databases">
        <title>Genomes of endolithic fungi from Antarctica.</title>
        <authorList>
            <person name="Coleine C."/>
            <person name="Masonjones S."/>
            <person name="Stajich J.E."/>
        </authorList>
    </citation>
    <scope>NUCLEOTIDE SEQUENCE [LARGE SCALE GENOMIC DNA]</scope>
    <source>
        <strain evidence="6 7">CCFEE 5311</strain>
    </source>
</reference>
<dbReference type="OrthoDB" id="3824970at2759"/>
<keyword evidence="1" id="KW-0479">Metal-binding</keyword>
<dbReference type="PROSITE" id="PS00518">
    <property type="entry name" value="ZF_RING_1"/>
    <property type="match status" value="1"/>
</dbReference>
<comment type="caution">
    <text evidence="6">The sequence shown here is derived from an EMBL/GenBank/DDBJ whole genome shotgun (WGS) entry which is preliminary data.</text>
</comment>
<accession>A0A4U0UN91</accession>
<dbReference type="InterPro" id="IPR013083">
    <property type="entry name" value="Znf_RING/FYVE/PHD"/>
</dbReference>
<evidence type="ECO:0000256" key="2">
    <source>
        <dbReference type="ARBA" id="ARBA00022771"/>
    </source>
</evidence>
<dbReference type="GO" id="GO:0008270">
    <property type="term" value="F:zinc ion binding"/>
    <property type="evidence" value="ECO:0007669"/>
    <property type="project" value="UniProtKB-KW"/>
</dbReference>
<name>A0A4U0UN91_9PEZI</name>
<sequence>MDALIPEPTDSFQPNHATYIEYPSLQVFQQYLRQGWTEAWDIIEAPVLNIENRHDPLRSLVQDKAVAARQCREGDEASFYSLTKADIGHDQSIEATDFVRAIPNQTILHDISELFVHMTYVQRTDGVTVLRMVTAGDRNNNENAILLFCERTTHLWSRNEGWVAFTATYSSSPNDFYSMVAETSPALKAQYMQDMVDLIWRGSDRAVRHVRIQGRRQGLENHRADGWKEARRMLVADVQLAIAQATQDITTQALKAGSDSCGCCTEKYGPSKRCLELECGHTLCADCLLTWVYHRYEQDDEPNCQSCRALVFADEVSTALKYGTNGPAYTFDPRYSVWENNMRSLADLDKYEAAHNHQEIFVNTEILMGIFNHIRRMDDSELLSSTPEHLQYRKMAAESRVLASAVRKGLSLRDGQFVVTSALFAELMTRVEESLYLGRFHNTSLQLYNPDNYTNAEMAAIKQRTRDPPLGFPEYYHRLISRTLQFYHLRQCTCAQSGSYHDHGLKRYWR</sequence>
<organism evidence="6 7">
    <name type="scientific">Friedmanniomyces endolithicus</name>
    <dbReference type="NCBI Taxonomy" id="329885"/>
    <lineage>
        <taxon>Eukaryota</taxon>
        <taxon>Fungi</taxon>
        <taxon>Dikarya</taxon>
        <taxon>Ascomycota</taxon>
        <taxon>Pezizomycotina</taxon>
        <taxon>Dothideomycetes</taxon>
        <taxon>Dothideomycetidae</taxon>
        <taxon>Mycosphaerellales</taxon>
        <taxon>Teratosphaeriaceae</taxon>
        <taxon>Friedmanniomyces</taxon>
    </lineage>
</organism>
<keyword evidence="3" id="KW-0862">Zinc</keyword>
<dbReference type="PROSITE" id="PS50089">
    <property type="entry name" value="ZF_RING_2"/>
    <property type="match status" value="1"/>
</dbReference>
<keyword evidence="2 4" id="KW-0863">Zinc-finger</keyword>
<evidence type="ECO:0000313" key="6">
    <source>
        <dbReference type="EMBL" id="TKA37183.1"/>
    </source>
</evidence>
<evidence type="ECO:0000256" key="4">
    <source>
        <dbReference type="PROSITE-ProRule" id="PRU00175"/>
    </source>
</evidence>
<evidence type="ECO:0000313" key="7">
    <source>
        <dbReference type="Proteomes" id="UP000310066"/>
    </source>
</evidence>
<dbReference type="InterPro" id="IPR001841">
    <property type="entry name" value="Znf_RING"/>
</dbReference>
<evidence type="ECO:0000259" key="5">
    <source>
        <dbReference type="PROSITE" id="PS50089"/>
    </source>
</evidence>
<proteinExistence type="predicted"/>
<protein>
    <recommendedName>
        <fullName evidence="5">RING-type domain-containing protein</fullName>
    </recommendedName>
</protein>
<dbReference type="AlphaFoldDB" id="A0A4U0UN91"/>